<evidence type="ECO:0000256" key="2">
    <source>
        <dbReference type="ARBA" id="ARBA00022448"/>
    </source>
</evidence>
<dbReference type="PANTHER" id="PTHR45663">
    <property type="entry name" value="GEO12009P1"/>
    <property type="match status" value="1"/>
</dbReference>
<dbReference type="InterPro" id="IPR013766">
    <property type="entry name" value="Thioredoxin_domain"/>
</dbReference>
<dbReference type="Gene3D" id="3.40.30.10">
    <property type="entry name" value="Glutaredoxin"/>
    <property type="match status" value="1"/>
</dbReference>
<proteinExistence type="inferred from homology"/>
<dbReference type="InterPro" id="IPR049299">
    <property type="entry name" value="Thio2_N"/>
</dbReference>
<name>A0ABQ3B2E7_9GAMM</name>
<dbReference type="InterPro" id="IPR017937">
    <property type="entry name" value="Thioredoxin_CS"/>
</dbReference>
<accession>A0ABQ3B2E7</accession>
<keyword evidence="5" id="KW-1015">Disulfide bond</keyword>
<dbReference type="Pfam" id="PF00085">
    <property type="entry name" value="Thioredoxin"/>
    <property type="match status" value="1"/>
</dbReference>
<dbReference type="EMBL" id="BMXV01000005">
    <property type="protein sequence ID" value="GGY74619.1"/>
    <property type="molecule type" value="Genomic_DNA"/>
</dbReference>
<keyword evidence="4" id="KW-0249">Electron transport</keyword>
<dbReference type="PROSITE" id="PS51352">
    <property type="entry name" value="THIOREDOXIN_2"/>
    <property type="match status" value="1"/>
</dbReference>
<dbReference type="NCBIfam" id="NF008229">
    <property type="entry name" value="PRK10996.1"/>
    <property type="match status" value="1"/>
</dbReference>
<dbReference type="Proteomes" id="UP000601597">
    <property type="component" value="Unassembled WGS sequence"/>
</dbReference>
<protein>
    <recommendedName>
        <fullName evidence="7">Thioredoxin</fullName>
    </recommendedName>
</protein>
<keyword evidence="10" id="KW-1185">Reference proteome</keyword>
<reference evidence="10" key="1">
    <citation type="journal article" date="2019" name="Int. J. Syst. Evol. Microbiol.">
        <title>The Global Catalogue of Microorganisms (GCM) 10K type strain sequencing project: providing services to taxonomists for standard genome sequencing and annotation.</title>
        <authorList>
            <consortium name="The Broad Institute Genomics Platform"/>
            <consortium name="The Broad Institute Genome Sequencing Center for Infectious Disease"/>
            <person name="Wu L."/>
            <person name="Ma J."/>
        </authorList>
    </citation>
    <scope>NUCLEOTIDE SEQUENCE [LARGE SCALE GENOMIC DNA]</scope>
    <source>
        <strain evidence="10">KCTC 22280</strain>
    </source>
</reference>
<dbReference type="SUPFAM" id="SSF52833">
    <property type="entry name" value="Thioredoxin-like"/>
    <property type="match status" value="1"/>
</dbReference>
<evidence type="ECO:0000256" key="6">
    <source>
        <dbReference type="ARBA" id="ARBA00023284"/>
    </source>
</evidence>
<dbReference type="PRINTS" id="PR00421">
    <property type="entry name" value="THIOREDOXIN"/>
</dbReference>
<dbReference type="Gene3D" id="2.30.30.380">
    <property type="entry name" value="Zn-finger domain of Sec23/24"/>
    <property type="match status" value="1"/>
</dbReference>
<comment type="caution">
    <text evidence="9">The sequence shown here is derived from an EMBL/GenBank/DDBJ whole genome shotgun (WGS) entry which is preliminary data.</text>
</comment>
<evidence type="ECO:0000259" key="8">
    <source>
        <dbReference type="PROSITE" id="PS51352"/>
    </source>
</evidence>
<dbReference type="NCBIfam" id="TIGR01068">
    <property type="entry name" value="thioredoxin"/>
    <property type="match status" value="1"/>
</dbReference>
<comment type="similarity">
    <text evidence="1">Belongs to the thioredoxin family.</text>
</comment>
<evidence type="ECO:0000313" key="10">
    <source>
        <dbReference type="Proteomes" id="UP000601597"/>
    </source>
</evidence>
<evidence type="ECO:0000256" key="7">
    <source>
        <dbReference type="NCBIfam" id="TIGR01068"/>
    </source>
</evidence>
<dbReference type="InterPro" id="IPR036249">
    <property type="entry name" value="Thioredoxin-like_sf"/>
</dbReference>
<evidence type="ECO:0000256" key="1">
    <source>
        <dbReference type="ARBA" id="ARBA00008987"/>
    </source>
</evidence>
<evidence type="ECO:0000256" key="3">
    <source>
        <dbReference type="ARBA" id="ARBA00022723"/>
    </source>
</evidence>
<organism evidence="9 10">
    <name type="scientific">Marinobacter zhanjiangensis</name>
    <dbReference type="NCBI Taxonomy" id="578215"/>
    <lineage>
        <taxon>Bacteria</taxon>
        <taxon>Pseudomonadati</taxon>
        <taxon>Pseudomonadota</taxon>
        <taxon>Gammaproteobacteria</taxon>
        <taxon>Pseudomonadales</taxon>
        <taxon>Marinobacteraceae</taxon>
        <taxon>Marinobacter</taxon>
    </lineage>
</organism>
<keyword evidence="6" id="KW-0676">Redox-active center</keyword>
<evidence type="ECO:0000313" key="9">
    <source>
        <dbReference type="EMBL" id="GGY74619.1"/>
    </source>
</evidence>
<gene>
    <name evidence="9" type="primary">trxC</name>
    <name evidence="9" type="ORF">GCM10007071_22220</name>
</gene>
<dbReference type="InterPro" id="IPR005746">
    <property type="entry name" value="Thioredoxin"/>
</dbReference>
<sequence>MTGDLRHVVCPHCHKVNRVPAEKLASGGNCGACKQPLWPGGVLELTEQSFAAHTGRSDLPVLVDFWASWCGPCKVMAPQFEQAAKAWQGKVRFAKLNTEQAPGPAGQFGIRSIPTLILFQGGREVARKSGAMNQAQLTQWLQSVLGGK</sequence>
<keyword evidence="2" id="KW-0813">Transport</keyword>
<dbReference type="PROSITE" id="PS00194">
    <property type="entry name" value="THIOREDOXIN_1"/>
    <property type="match status" value="1"/>
</dbReference>
<dbReference type="CDD" id="cd02947">
    <property type="entry name" value="TRX_family"/>
    <property type="match status" value="1"/>
</dbReference>
<dbReference type="RefSeq" id="WP_189576406.1">
    <property type="nucleotide sequence ID" value="NZ_BMXV01000005.1"/>
</dbReference>
<evidence type="ECO:0000256" key="4">
    <source>
        <dbReference type="ARBA" id="ARBA00022982"/>
    </source>
</evidence>
<dbReference type="Pfam" id="PF21352">
    <property type="entry name" value="Zn_ribbon_Thio2"/>
    <property type="match status" value="1"/>
</dbReference>
<dbReference type="PANTHER" id="PTHR45663:SF11">
    <property type="entry name" value="GEO12009P1"/>
    <property type="match status" value="1"/>
</dbReference>
<feature type="domain" description="Thioredoxin" evidence="8">
    <location>
        <begin position="39"/>
        <end position="146"/>
    </location>
</feature>
<keyword evidence="3" id="KW-0479">Metal-binding</keyword>
<evidence type="ECO:0000256" key="5">
    <source>
        <dbReference type="ARBA" id="ARBA00023157"/>
    </source>
</evidence>